<dbReference type="InterPro" id="IPR004045">
    <property type="entry name" value="Glutathione_S-Trfase_N"/>
</dbReference>
<dbReference type="InterPro" id="IPR036249">
    <property type="entry name" value="Thioredoxin-like_sf"/>
</dbReference>
<dbReference type="Gene3D" id="3.40.30.10">
    <property type="entry name" value="Glutaredoxin"/>
    <property type="match status" value="1"/>
</dbReference>
<dbReference type="SFLD" id="SFLDG00358">
    <property type="entry name" value="Main_(cytGST)"/>
    <property type="match status" value="1"/>
</dbReference>
<gene>
    <name evidence="4" type="ORF">GCM10011505_28430</name>
</gene>
<feature type="domain" description="GST C-terminal" evidence="3">
    <location>
        <begin position="82"/>
        <end position="201"/>
    </location>
</feature>
<dbReference type="SFLD" id="SFLDG01150">
    <property type="entry name" value="Main.1:_Beta-like"/>
    <property type="match status" value="1"/>
</dbReference>
<dbReference type="SUPFAM" id="SSF52833">
    <property type="entry name" value="Thioredoxin-like"/>
    <property type="match status" value="1"/>
</dbReference>
<dbReference type="Proteomes" id="UP000603352">
    <property type="component" value="Unassembled WGS sequence"/>
</dbReference>
<dbReference type="CDD" id="cd03046">
    <property type="entry name" value="GST_N_GTT1_like"/>
    <property type="match status" value="1"/>
</dbReference>
<accession>A0ABQ1IKJ9</accession>
<dbReference type="Pfam" id="PF02798">
    <property type="entry name" value="GST_N"/>
    <property type="match status" value="1"/>
</dbReference>
<keyword evidence="5" id="KW-1185">Reference proteome</keyword>
<dbReference type="SFLD" id="SFLDS00019">
    <property type="entry name" value="Glutathione_Transferase_(cytos"/>
    <property type="match status" value="1"/>
</dbReference>
<evidence type="ECO:0000256" key="1">
    <source>
        <dbReference type="RuleBase" id="RU003494"/>
    </source>
</evidence>
<dbReference type="Gene3D" id="1.20.1050.10">
    <property type="match status" value="1"/>
</dbReference>
<dbReference type="InterPro" id="IPR040079">
    <property type="entry name" value="Glutathione_S-Trfase"/>
</dbReference>
<dbReference type="PANTHER" id="PTHR44051:SF8">
    <property type="entry name" value="GLUTATHIONE S-TRANSFERASE GSTA"/>
    <property type="match status" value="1"/>
</dbReference>
<organism evidence="4 5">
    <name type="scientific">Tistrella bauzanensis</name>
    <dbReference type="NCBI Taxonomy" id="657419"/>
    <lineage>
        <taxon>Bacteria</taxon>
        <taxon>Pseudomonadati</taxon>
        <taxon>Pseudomonadota</taxon>
        <taxon>Alphaproteobacteria</taxon>
        <taxon>Geminicoccales</taxon>
        <taxon>Geminicoccaceae</taxon>
        <taxon>Tistrella</taxon>
    </lineage>
</organism>
<dbReference type="PANTHER" id="PTHR44051">
    <property type="entry name" value="GLUTATHIONE S-TRANSFERASE-RELATED"/>
    <property type="match status" value="1"/>
</dbReference>
<protein>
    <submittedName>
        <fullName evidence="4">Glutathione S-transferase</fullName>
    </submittedName>
</protein>
<dbReference type="InterPro" id="IPR036282">
    <property type="entry name" value="Glutathione-S-Trfase_C_sf"/>
</dbReference>
<evidence type="ECO:0000259" key="2">
    <source>
        <dbReference type="PROSITE" id="PS50404"/>
    </source>
</evidence>
<evidence type="ECO:0000313" key="5">
    <source>
        <dbReference type="Proteomes" id="UP000603352"/>
    </source>
</evidence>
<evidence type="ECO:0000259" key="3">
    <source>
        <dbReference type="PROSITE" id="PS50405"/>
    </source>
</evidence>
<reference evidence="5" key="1">
    <citation type="journal article" date="2019" name="Int. J. Syst. Evol. Microbiol.">
        <title>The Global Catalogue of Microorganisms (GCM) 10K type strain sequencing project: providing services to taxonomists for standard genome sequencing and annotation.</title>
        <authorList>
            <consortium name="The Broad Institute Genomics Platform"/>
            <consortium name="The Broad Institute Genome Sequencing Center for Infectious Disease"/>
            <person name="Wu L."/>
            <person name="Ma J."/>
        </authorList>
    </citation>
    <scope>NUCLEOTIDE SEQUENCE [LARGE SCALE GENOMIC DNA]</scope>
    <source>
        <strain evidence="5">CGMCC 1.10188</strain>
    </source>
</reference>
<evidence type="ECO:0000313" key="4">
    <source>
        <dbReference type="EMBL" id="GGB45509.1"/>
    </source>
</evidence>
<dbReference type="InterPro" id="IPR010987">
    <property type="entry name" value="Glutathione-S-Trfase_C-like"/>
</dbReference>
<dbReference type="PROSITE" id="PS50405">
    <property type="entry name" value="GST_CTER"/>
    <property type="match status" value="1"/>
</dbReference>
<name>A0ABQ1IKJ9_9PROT</name>
<dbReference type="Pfam" id="PF00043">
    <property type="entry name" value="GST_C"/>
    <property type="match status" value="1"/>
</dbReference>
<sequence>MKIYGTSGSRTSRNLWLAEELGLAYEHLPVAIRDVAGHPEITAINPARQIPVIDDDGVVVAESMAINLYLVAKHGGPLAPRDAAETGHIAQWTFWVVTHVEALALTVLGHRVFFPADRRDPAKADEAEAALARPLAVLEGALARGDGWLVGGRFTVADLNVAAIIAWLVASRADLAAFPNVAAWVRRCRGRDAAKKAQKLP</sequence>
<proteinExistence type="inferred from homology"/>
<comment type="similarity">
    <text evidence="1">Belongs to the GST superfamily.</text>
</comment>
<feature type="domain" description="GST N-terminal" evidence="2">
    <location>
        <begin position="1"/>
        <end position="78"/>
    </location>
</feature>
<dbReference type="EMBL" id="BMDZ01000033">
    <property type="protein sequence ID" value="GGB45509.1"/>
    <property type="molecule type" value="Genomic_DNA"/>
</dbReference>
<comment type="caution">
    <text evidence="4">The sequence shown here is derived from an EMBL/GenBank/DDBJ whole genome shotgun (WGS) entry which is preliminary data.</text>
</comment>
<dbReference type="PROSITE" id="PS50404">
    <property type="entry name" value="GST_NTER"/>
    <property type="match status" value="1"/>
</dbReference>
<dbReference type="SUPFAM" id="SSF47616">
    <property type="entry name" value="GST C-terminal domain-like"/>
    <property type="match status" value="1"/>
</dbReference>
<dbReference type="InterPro" id="IPR004046">
    <property type="entry name" value="GST_C"/>
</dbReference>
<dbReference type="CDD" id="cd03207">
    <property type="entry name" value="GST_C_8"/>
    <property type="match status" value="1"/>
</dbReference>